<protein>
    <submittedName>
        <fullName evidence="2">Purine-binding chemotaxis protein CheW</fullName>
    </submittedName>
</protein>
<dbReference type="SUPFAM" id="SSF50341">
    <property type="entry name" value="CheW-like"/>
    <property type="match status" value="1"/>
</dbReference>
<feature type="domain" description="CheW-like" evidence="1">
    <location>
        <begin position="1"/>
        <end position="122"/>
    </location>
</feature>
<dbReference type="EMBL" id="FNBJ01000077">
    <property type="protein sequence ID" value="SDG27435.1"/>
    <property type="molecule type" value="Genomic_DNA"/>
</dbReference>
<evidence type="ECO:0000313" key="4">
    <source>
        <dbReference type="EMBL" id="SET29929.1"/>
    </source>
</evidence>
<dbReference type="GO" id="GO:0006935">
    <property type="term" value="P:chemotaxis"/>
    <property type="evidence" value="ECO:0007669"/>
    <property type="project" value="InterPro"/>
</dbReference>
<organism evidence="2 7">
    <name type="scientific">Halanaerobium congolense</name>
    <dbReference type="NCBI Taxonomy" id="54121"/>
    <lineage>
        <taxon>Bacteria</taxon>
        <taxon>Bacillati</taxon>
        <taxon>Bacillota</taxon>
        <taxon>Clostridia</taxon>
        <taxon>Halanaerobiales</taxon>
        <taxon>Halanaerobiaceae</taxon>
        <taxon>Halanaerobium</taxon>
    </lineage>
</organism>
<evidence type="ECO:0000313" key="7">
    <source>
        <dbReference type="Proteomes" id="UP000247389"/>
    </source>
</evidence>
<dbReference type="Proteomes" id="UP000199519">
    <property type="component" value="Unassembled WGS sequence"/>
</dbReference>
<dbReference type="InterPro" id="IPR002545">
    <property type="entry name" value="CheW-lke_dom"/>
</dbReference>
<evidence type="ECO:0000313" key="5">
    <source>
        <dbReference type="Proteomes" id="UP000198612"/>
    </source>
</evidence>
<dbReference type="GO" id="GO:0005829">
    <property type="term" value="C:cytosol"/>
    <property type="evidence" value="ECO:0007669"/>
    <property type="project" value="TreeGrafter"/>
</dbReference>
<evidence type="ECO:0000313" key="6">
    <source>
        <dbReference type="Proteomes" id="UP000199519"/>
    </source>
</evidence>
<dbReference type="Gene3D" id="2.40.50.180">
    <property type="entry name" value="CheA-289, Domain 4"/>
    <property type="match status" value="1"/>
</dbReference>
<reference evidence="5 6" key="1">
    <citation type="submission" date="2016-10" db="EMBL/GenBank/DDBJ databases">
        <authorList>
            <person name="Varghese N."/>
            <person name="Submissions S."/>
        </authorList>
    </citation>
    <scope>NUCLEOTIDE SEQUENCE [LARGE SCALE GENOMIC DNA]</scope>
    <source>
        <strain evidence="3 6">WG2</strain>
        <strain evidence="4 5">WG5</strain>
    </source>
</reference>
<dbReference type="Proteomes" id="UP000247389">
    <property type="component" value="Unassembled WGS sequence"/>
</dbReference>
<sequence length="127" mass="14267">MDKSREILEIDNVTLVPDSPDYIEGIIKLREEIIPIVDLGKKINFKSKKDKNKVIIVSIQGVIVGLLVDQISEIVKIDKINKANSLKVSQKLDKEFIKGILTLNEKLVIVINTGKLFNGLNLETDQD</sequence>
<evidence type="ECO:0000313" key="3">
    <source>
        <dbReference type="EMBL" id="SDG27435.1"/>
    </source>
</evidence>
<dbReference type="Proteomes" id="UP000198612">
    <property type="component" value="Unassembled WGS sequence"/>
</dbReference>
<dbReference type="Gene3D" id="2.30.30.40">
    <property type="entry name" value="SH3 Domains"/>
    <property type="match status" value="1"/>
</dbReference>
<dbReference type="InterPro" id="IPR036061">
    <property type="entry name" value="CheW-like_dom_sf"/>
</dbReference>
<dbReference type="EMBL" id="FOHG01000077">
    <property type="protein sequence ID" value="SET29929.1"/>
    <property type="molecule type" value="Genomic_DNA"/>
</dbReference>
<keyword evidence="6" id="KW-1185">Reference proteome</keyword>
<gene>
    <name evidence="2" type="ORF">C8C78_1516</name>
    <name evidence="3" type="ORF">SAMN04488598_1774</name>
    <name evidence="4" type="ORF">SAMN04515652_1772</name>
</gene>
<dbReference type="PANTHER" id="PTHR22617">
    <property type="entry name" value="CHEMOTAXIS SENSOR HISTIDINE KINASE-RELATED"/>
    <property type="match status" value="1"/>
</dbReference>
<reference evidence="2 7" key="2">
    <citation type="submission" date="2018-04" db="EMBL/GenBank/DDBJ databases">
        <title>Subsurface microbial communities from deep shales in Ohio and West Virginia, USA.</title>
        <authorList>
            <person name="Wrighton K."/>
        </authorList>
    </citation>
    <scope>NUCLEOTIDE SEQUENCE [LARGE SCALE GENOMIC DNA]</scope>
    <source>
        <strain evidence="2 7">MSL28</strain>
    </source>
</reference>
<dbReference type="GO" id="GO:0007165">
    <property type="term" value="P:signal transduction"/>
    <property type="evidence" value="ECO:0007669"/>
    <property type="project" value="InterPro"/>
</dbReference>
<evidence type="ECO:0000259" key="1">
    <source>
        <dbReference type="PROSITE" id="PS50851"/>
    </source>
</evidence>
<dbReference type="PROSITE" id="PS50851">
    <property type="entry name" value="CHEW"/>
    <property type="match status" value="1"/>
</dbReference>
<name>A0A1G7SWK0_9FIRM</name>
<dbReference type="EMBL" id="QICM01000051">
    <property type="protein sequence ID" value="PXV60990.1"/>
    <property type="molecule type" value="Genomic_DNA"/>
</dbReference>
<dbReference type="PANTHER" id="PTHR22617:SF23">
    <property type="entry name" value="CHEMOTAXIS PROTEIN CHEW"/>
    <property type="match status" value="1"/>
</dbReference>
<dbReference type="InterPro" id="IPR039315">
    <property type="entry name" value="CheW"/>
</dbReference>
<dbReference type="Pfam" id="PF01584">
    <property type="entry name" value="CheW"/>
    <property type="match status" value="1"/>
</dbReference>
<dbReference type="AlphaFoldDB" id="A0A1G7SWK0"/>
<accession>A0A1G7SWK0</accession>
<dbReference type="SMART" id="SM00260">
    <property type="entry name" value="CheW"/>
    <property type="match status" value="1"/>
</dbReference>
<proteinExistence type="predicted"/>
<evidence type="ECO:0000313" key="2">
    <source>
        <dbReference type="EMBL" id="PXV60990.1"/>
    </source>
</evidence>